<evidence type="ECO:0000256" key="10">
    <source>
        <dbReference type="ARBA" id="ARBA00023211"/>
    </source>
</evidence>
<dbReference type="EMBL" id="AP021858">
    <property type="protein sequence ID" value="BBO24817.1"/>
    <property type="molecule type" value="Genomic_DNA"/>
</dbReference>
<evidence type="ECO:0000256" key="7">
    <source>
        <dbReference type="ARBA" id="ARBA00023125"/>
    </source>
</evidence>
<dbReference type="Pfam" id="PF01325">
    <property type="entry name" value="Fe_dep_repress"/>
    <property type="match status" value="1"/>
</dbReference>
<organism evidence="13 14">
    <name type="scientific">Candidatus Nitrosymbiomonas proteolyticus</name>
    <dbReference type="NCBI Taxonomy" id="2608984"/>
    <lineage>
        <taxon>Bacteria</taxon>
        <taxon>Bacillati</taxon>
        <taxon>Armatimonadota</taxon>
        <taxon>Armatimonadota incertae sedis</taxon>
        <taxon>Candidatus Nitrosymbiomonas</taxon>
    </lineage>
</organism>
<gene>
    <name evidence="13" type="ORF">NPRO_24120</name>
</gene>
<dbReference type="SMART" id="SM00529">
    <property type="entry name" value="HTH_DTXR"/>
    <property type="match status" value="1"/>
</dbReference>
<comment type="similarity">
    <text evidence="2">Belongs to the DtxR/MntR family.</text>
</comment>
<dbReference type="SUPFAM" id="SSF46785">
    <property type="entry name" value="Winged helix' DNA-binding domain"/>
    <property type="match status" value="1"/>
</dbReference>
<dbReference type="AlphaFoldDB" id="A0A809S6D8"/>
<keyword evidence="8" id="KW-0010">Activator</keyword>
<evidence type="ECO:0000256" key="2">
    <source>
        <dbReference type="ARBA" id="ARBA00007871"/>
    </source>
</evidence>
<dbReference type="PROSITE" id="PS50944">
    <property type="entry name" value="HTH_DTXR"/>
    <property type="match status" value="1"/>
</dbReference>
<dbReference type="KEGG" id="npy:NPRO_24120"/>
<dbReference type="InterPro" id="IPR036421">
    <property type="entry name" value="Fe_dep_repressor_sf"/>
</dbReference>
<evidence type="ECO:0000256" key="3">
    <source>
        <dbReference type="ARBA" id="ARBA00011738"/>
    </source>
</evidence>
<evidence type="ECO:0000256" key="6">
    <source>
        <dbReference type="ARBA" id="ARBA00023015"/>
    </source>
</evidence>
<comment type="subunit">
    <text evidence="3">Homodimer.</text>
</comment>
<dbReference type="InterPro" id="IPR000835">
    <property type="entry name" value="HTH_MarR-typ"/>
</dbReference>
<evidence type="ECO:0000256" key="9">
    <source>
        <dbReference type="ARBA" id="ARBA00023163"/>
    </source>
</evidence>
<dbReference type="GO" id="GO:0003677">
    <property type="term" value="F:DNA binding"/>
    <property type="evidence" value="ECO:0007669"/>
    <property type="project" value="UniProtKB-KW"/>
</dbReference>
<reference evidence="13" key="1">
    <citation type="journal article" name="DNA Res.">
        <title>The physiological potential of anammox bacteria as revealed by their core genome structure.</title>
        <authorList>
            <person name="Okubo T."/>
            <person name="Toyoda A."/>
            <person name="Fukuhara K."/>
            <person name="Uchiyama I."/>
            <person name="Harigaya Y."/>
            <person name="Kuroiwa M."/>
            <person name="Suzuki T."/>
            <person name="Murakami Y."/>
            <person name="Suwa Y."/>
            <person name="Takami H."/>
        </authorList>
    </citation>
    <scope>NUCLEOTIDE SEQUENCE</scope>
    <source>
        <strain evidence="13">317325-2</strain>
    </source>
</reference>
<dbReference type="Pfam" id="PF02742">
    <property type="entry name" value="Fe_dep_repr_C"/>
    <property type="match status" value="1"/>
</dbReference>
<dbReference type="PANTHER" id="PTHR33238:SF11">
    <property type="entry name" value="TRANSCRIPTIONAL REGULATOR MNTR"/>
    <property type="match status" value="1"/>
</dbReference>
<dbReference type="SMART" id="SM00347">
    <property type="entry name" value="HTH_MARR"/>
    <property type="match status" value="1"/>
</dbReference>
<dbReference type="GO" id="GO:0003700">
    <property type="term" value="F:DNA-binding transcription factor activity"/>
    <property type="evidence" value="ECO:0007669"/>
    <property type="project" value="InterPro"/>
</dbReference>
<dbReference type="PANTHER" id="PTHR33238">
    <property type="entry name" value="IRON (METAL) DEPENDENT REPRESSOR, DTXR FAMILY"/>
    <property type="match status" value="1"/>
</dbReference>
<dbReference type="Gene3D" id="1.10.10.10">
    <property type="entry name" value="Winged helix-like DNA-binding domain superfamily/Winged helix DNA-binding domain"/>
    <property type="match status" value="1"/>
</dbReference>
<dbReference type="GO" id="GO:0005737">
    <property type="term" value="C:cytoplasm"/>
    <property type="evidence" value="ECO:0007669"/>
    <property type="project" value="UniProtKB-SubCell"/>
</dbReference>
<dbReference type="GO" id="GO:0046983">
    <property type="term" value="F:protein dimerization activity"/>
    <property type="evidence" value="ECO:0007669"/>
    <property type="project" value="InterPro"/>
</dbReference>
<dbReference type="Proteomes" id="UP000662873">
    <property type="component" value="Chromosome"/>
</dbReference>
<keyword evidence="10" id="KW-0464">Manganese</keyword>
<dbReference type="InterPro" id="IPR001367">
    <property type="entry name" value="Fe_dep_repressor"/>
</dbReference>
<comment type="subcellular location">
    <subcellularLocation>
        <location evidence="1">Cytoplasm</location>
    </subcellularLocation>
</comment>
<keyword evidence="9" id="KW-0804">Transcription</keyword>
<dbReference type="InterPro" id="IPR012318">
    <property type="entry name" value="HTH_CRP"/>
</dbReference>
<evidence type="ECO:0000256" key="4">
    <source>
        <dbReference type="ARBA" id="ARBA00022490"/>
    </source>
</evidence>
<evidence type="ECO:0000259" key="12">
    <source>
        <dbReference type="PROSITE" id="PS50944"/>
    </source>
</evidence>
<evidence type="ECO:0000256" key="1">
    <source>
        <dbReference type="ARBA" id="ARBA00004496"/>
    </source>
</evidence>
<evidence type="ECO:0000256" key="5">
    <source>
        <dbReference type="ARBA" id="ARBA00022491"/>
    </source>
</evidence>
<keyword evidence="6" id="KW-0805">Transcription regulation</keyword>
<dbReference type="NCBIfam" id="NF008273">
    <property type="entry name" value="PRK11050.1"/>
    <property type="match status" value="1"/>
</dbReference>
<protein>
    <recommendedName>
        <fullName evidence="11">Manganese transport regulator</fullName>
    </recommendedName>
</protein>
<keyword evidence="5" id="KW-0678">Repressor</keyword>
<keyword evidence="7" id="KW-0238">DNA-binding</keyword>
<feature type="domain" description="HTH dtxR-type" evidence="12">
    <location>
        <begin position="1"/>
        <end position="79"/>
    </location>
</feature>
<evidence type="ECO:0000256" key="8">
    <source>
        <dbReference type="ARBA" id="ARBA00023159"/>
    </source>
</evidence>
<proteinExistence type="inferred from homology"/>
<name>A0A809S6D8_9BACT</name>
<dbReference type="Gene3D" id="1.10.60.10">
    <property type="entry name" value="Iron dependent repressor, metal binding and dimerisation domain"/>
    <property type="match status" value="1"/>
</dbReference>
<keyword evidence="4" id="KW-0963">Cytoplasm</keyword>
<sequence>MLSRSPSDRFHRARADHSREIAEDYVELIEQLIAERGEARVTDLASAIGVSKVTVSRTIQRLQRDGFVRSEPYRSVFLTDLGKELAEKARKRHEIVLSFLRALGVSETAAENDAEGIEHHVSEESLAAMRRFVEQSRRR</sequence>
<accession>A0A809S6D8</accession>
<evidence type="ECO:0000313" key="13">
    <source>
        <dbReference type="EMBL" id="BBO24817.1"/>
    </source>
</evidence>
<dbReference type="SMART" id="SM00419">
    <property type="entry name" value="HTH_CRP"/>
    <property type="match status" value="1"/>
</dbReference>
<evidence type="ECO:0000313" key="14">
    <source>
        <dbReference type="Proteomes" id="UP000662873"/>
    </source>
</evidence>
<dbReference type="InterPro" id="IPR036388">
    <property type="entry name" value="WH-like_DNA-bd_sf"/>
</dbReference>
<dbReference type="InterPro" id="IPR036390">
    <property type="entry name" value="WH_DNA-bd_sf"/>
</dbReference>
<dbReference type="InterPro" id="IPR022689">
    <property type="entry name" value="Iron_dep_repressor"/>
</dbReference>
<dbReference type="InterPro" id="IPR050536">
    <property type="entry name" value="DtxR_MntR_Metal-Reg"/>
</dbReference>
<evidence type="ECO:0000256" key="11">
    <source>
        <dbReference type="ARBA" id="ARBA00032593"/>
    </source>
</evidence>
<dbReference type="InterPro" id="IPR022687">
    <property type="entry name" value="HTH_DTXR"/>
</dbReference>
<dbReference type="GO" id="GO:0046914">
    <property type="term" value="F:transition metal ion binding"/>
    <property type="evidence" value="ECO:0007669"/>
    <property type="project" value="InterPro"/>
</dbReference>